<organism evidence="2 3">
    <name type="scientific">Rathayibacter festucae DSM 15932</name>
    <dbReference type="NCBI Taxonomy" id="1328866"/>
    <lineage>
        <taxon>Bacteria</taxon>
        <taxon>Bacillati</taxon>
        <taxon>Actinomycetota</taxon>
        <taxon>Actinomycetes</taxon>
        <taxon>Micrococcales</taxon>
        <taxon>Microbacteriaceae</taxon>
        <taxon>Rathayibacter</taxon>
    </lineage>
</organism>
<dbReference type="AlphaFoldDB" id="A0A3T0T2R9"/>
<gene>
    <name evidence="2" type="ORF">C1I64_13310</name>
</gene>
<protein>
    <submittedName>
        <fullName evidence="2">DUF1761 domain-containing protein</fullName>
    </submittedName>
</protein>
<keyword evidence="1" id="KW-1133">Transmembrane helix</keyword>
<proteinExistence type="predicted"/>
<dbReference type="InterPro" id="IPR013879">
    <property type="entry name" value="DUF1761"/>
</dbReference>
<dbReference type="EMBL" id="CP028137">
    <property type="protein sequence ID" value="AZZ52918.1"/>
    <property type="molecule type" value="Genomic_DNA"/>
</dbReference>
<keyword evidence="1" id="KW-0472">Membrane</keyword>
<accession>A0A3T0T2R9</accession>
<feature type="transmembrane region" description="Helical" evidence="1">
    <location>
        <begin position="50"/>
        <end position="77"/>
    </location>
</feature>
<dbReference type="Proteomes" id="UP000285317">
    <property type="component" value="Chromosome"/>
</dbReference>
<feature type="transmembrane region" description="Helical" evidence="1">
    <location>
        <begin position="83"/>
        <end position="104"/>
    </location>
</feature>
<feature type="transmembrane region" description="Helical" evidence="1">
    <location>
        <begin position="6"/>
        <end position="26"/>
    </location>
</feature>
<feature type="transmembrane region" description="Helical" evidence="1">
    <location>
        <begin position="116"/>
        <end position="138"/>
    </location>
</feature>
<name>A0A3T0T2R9_9MICO</name>
<dbReference type="RefSeq" id="WP_127887524.1">
    <property type="nucleotide sequence ID" value="NZ_CP028137.1"/>
</dbReference>
<dbReference type="Pfam" id="PF08570">
    <property type="entry name" value="DUF1761"/>
    <property type="match status" value="1"/>
</dbReference>
<evidence type="ECO:0000256" key="1">
    <source>
        <dbReference type="SAM" id="Phobius"/>
    </source>
</evidence>
<sequence>MVPDINPWAVGLATLSTMLVGSIWYTPKVFGTLWMRLAGISREQMSSRSAVVPVLVTVVVSLVTALVLAGCVDIAHAFYGGSWFANSVITGLFLFVGFTAARMITHDAFEGRPAKLTILNITHELVTILVMAVIIGLLPA</sequence>
<evidence type="ECO:0000313" key="3">
    <source>
        <dbReference type="Proteomes" id="UP000285317"/>
    </source>
</evidence>
<keyword evidence="1" id="KW-0812">Transmembrane</keyword>
<dbReference type="KEGG" id="rfs:C1I64_13310"/>
<evidence type="ECO:0000313" key="2">
    <source>
        <dbReference type="EMBL" id="AZZ52918.1"/>
    </source>
</evidence>
<reference evidence="2 3" key="1">
    <citation type="submission" date="2018-03" db="EMBL/GenBank/DDBJ databases">
        <title>Bacteriophage NCPPB3778 and a type I-E CRISPR drive the evolution of the US Biological Select Agent, Rathayibacter toxicus.</title>
        <authorList>
            <person name="Davis E.W.II."/>
            <person name="Tabima J.F."/>
            <person name="Weisberg A.J."/>
            <person name="Dantas Lopes L."/>
            <person name="Wiseman M.S."/>
            <person name="Wiseman M.S."/>
            <person name="Pupko T."/>
            <person name="Belcher M.S."/>
            <person name="Sechler A.J."/>
            <person name="Tancos M.A."/>
            <person name="Schroeder B.K."/>
            <person name="Murray T.D."/>
            <person name="Luster D.G."/>
            <person name="Schneider W.L."/>
            <person name="Rogers E."/>
            <person name="Andreote F.D."/>
            <person name="Grunwald N.J."/>
            <person name="Putnam M.L."/>
            <person name="Chang J.H."/>
        </authorList>
    </citation>
    <scope>NUCLEOTIDE SEQUENCE [LARGE SCALE GENOMIC DNA]</scope>
    <source>
        <strain evidence="2 3">DSM 15932</strain>
    </source>
</reference>